<keyword evidence="3" id="KW-1185">Reference proteome</keyword>
<dbReference type="Proteomes" id="UP000013201">
    <property type="component" value="Unassembled WGS sequence"/>
</dbReference>
<dbReference type="SUPFAM" id="SSF54665">
    <property type="entry name" value="CO dehydrogenase molybdoprotein N-domain-like"/>
    <property type="match status" value="1"/>
</dbReference>
<dbReference type="GO" id="GO:0016491">
    <property type="term" value="F:oxidoreductase activity"/>
    <property type="evidence" value="ECO:0007669"/>
    <property type="project" value="InterPro"/>
</dbReference>
<dbReference type="RefSeq" id="WP_006963992.1">
    <property type="nucleotide sequence ID" value="NZ_CAVK010000203.1"/>
</dbReference>
<dbReference type="Pfam" id="PF02738">
    <property type="entry name" value="MoCoBD_1"/>
    <property type="match status" value="1"/>
</dbReference>
<evidence type="ECO:0000313" key="2">
    <source>
        <dbReference type="EMBL" id="CCW19528.1"/>
    </source>
</evidence>
<dbReference type="NCBIfam" id="NF041671">
    <property type="entry name" value="peri_hyde_PaoC"/>
    <property type="match status" value="1"/>
</dbReference>
<dbReference type="InterPro" id="IPR046867">
    <property type="entry name" value="AldOxase/xan_DH_MoCoBD2"/>
</dbReference>
<dbReference type="InterPro" id="IPR000674">
    <property type="entry name" value="Ald_Oxase/Xan_DH_a/b"/>
</dbReference>
<evidence type="ECO:0000259" key="1">
    <source>
        <dbReference type="SMART" id="SM01008"/>
    </source>
</evidence>
<comment type="caution">
    <text evidence="2">The sequence shown here is derived from an EMBL/GenBank/DDBJ whole genome shotgun (WGS) entry which is preliminary data.</text>
</comment>
<dbReference type="SUPFAM" id="SSF56003">
    <property type="entry name" value="Molybdenum cofactor-binding domain"/>
    <property type="match status" value="1"/>
</dbReference>
<feature type="domain" description="Aldehyde oxidase/xanthine dehydrogenase a/b hammerhead" evidence="1">
    <location>
        <begin position="32"/>
        <end position="138"/>
    </location>
</feature>
<gene>
    <name evidence="2" type="ORF">EBBID32_38950</name>
</gene>
<dbReference type="InterPro" id="IPR049648">
    <property type="entry name" value="PaoC-like"/>
</dbReference>
<dbReference type="SMART" id="SM01008">
    <property type="entry name" value="Ald_Xan_dh_C"/>
    <property type="match status" value="1"/>
</dbReference>
<dbReference type="InterPro" id="IPR037165">
    <property type="entry name" value="AldOxase/xan_DH_Mopterin-bd_sf"/>
</dbReference>
<reference evidence="2 3" key="1">
    <citation type="submission" date="2013-03" db="EMBL/GenBank/DDBJ databases">
        <authorList>
            <person name="Le V."/>
        </authorList>
    </citation>
    <scope>NUCLEOTIDE SEQUENCE [LARGE SCALE GENOMIC DNA]</scope>
    <source>
        <strain evidence="2 3">BiD32</strain>
    </source>
</reference>
<dbReference type="InterPro" id="IPR016208">
    <property type="entry name" value="Ald_Oxase/xanthine_DH-like"/>
</dbReference>
<sequence length="735" mass="77295">MKFDTPATTNPIDKGRVVGVAHDRIDGPAKVTGSAPYAYERHDAAPNAAYGWIVGSAIAKGTIAAMDLRAAEAAPGVLGIVTHANGGKLGKGDYNTARLLGGPAIMHYDQALALVIADTFENARAAAKLVRIDYAPQDGKFDLAAEQGNAVKPPDGGFSGTADSAVGDFDGAFARSAVRIDQRYTTPDHSHAMLEPHATTAAWNGDKLTLWTANQMIAWSVGEVAKTLGIPKANIRLVSPYIGGGFGAKLFLRADALLAALGARQIGRPVKVAIARNQIPNNTTHRPATIQRIRIGADKNGVIDAIGHEVWSGDLPGGGTETAAMQTRLLYGGANRMTAHRLATLDLPEGNAMRAPGEAVGLLALEIAMDELAEACGVDPVELRIRNDVQYDPEAGTQRPYSSRKLVECLRAGAGRFGWSKRNPRPGKVRDGRWLVGMGVASAFRNNLVGKSGARIGVDGTGKVIVETDMTDIGTGSYTIIGQTAAEMLGVSLDDVIVRLGDSRFPASAGSGGQWGANSSTAGVYAAAIALRAKLAEKAGYPLDQAQFDDGLVKLGNQSQTLAALAGREGMWAEDSIEFGDLDKRYVQASFGAHFCEVGVDIDTAEVRIRRMGGAFAAGRILNPKSARSQVIGAMTMGAGAALMEALEVDTRFGLFINHDMAEYAVPVHADIPEQDVLFIDELDDKSSPMKAKGVGELGICGAGAAVANAIYNATGLRLRDYPLTIDKLLKAQMS</sequence>
<dbReference type="GO" id="GO:0005506">
    <property type="term" value="F:iron ion binding"/>
    <property type="evidence" value="ECO:0007669"/>
    <property type="project" value="InterPro"/>
</dbReference>
<protein>
    <submittedName>
        <fullName evidence="2">Periplasmic aromatic aldehyde oxidoreductase,molybdenum binding subunit YagR</fullName>
    </submittedName>
</protein>
<dbReference type="PANTHER" id="PTHR11908">
    <property type="entry name" value="XANTHINE DEHYDROGENASE"/>
    <property type="match status" value="1"/>
</dbReference>
<dbReference type="InterPro" id="IPR008274">
    <property type="entry name" value="AldOxase/xan_DH_MoCoBD1"/>
</dbReference>
<dbReference type="EMBL" id="CAVK010000203">
    <property type="protein sequence ID" value="CCW19528.1"/>
    <property type="molecule type" value="Genomic_DNA"/>
</dbReference>
<dbReference type="PANTHER" id="PTHR11908:SF123">
    <property type="entry name" value="ALDEHYDE OXIDOREDUCTASE MOLYBDENUM-BINDING SUBUNIT PAOC"/>
    <property type="match status" value="1"/>
</dbReference>
<organism evidence="2 3">
    <name type="scientific">Sphingobium indicum BiD32</name>
    <dbReference type="NCBI Taxonomy" id="1301087"/>
    <lineage>
        <taxon>Bacteria</taxon>
        <taxon>Pseudomonadati</taxon>
        <taxon>Pseudomonadota</taxon>
        <taxon>Alphaproteobacteria</taxon>
        <taxon>Sphingomonadales</taxon>
        <taxon>Sphingomonadaceae</taxon>
        <taxon>Sphingobium</taxon>
    </lineage>
</organism>
<dbReference type="Pfam" id="PF01315">
    <property type="entry name" value="Ald_Xan_dh_C"/>
    <property type="match status" value="1"/>
</dbReference>
<dbReference type="InterPro" id="IPR036856">
    <property type="entry name" value="Ald_Oxase/Xan_DH_a/b_sf"/>
</dbReference>
<dbReference type="Pfam" id="PF20256">
    <property type="entry name" value="MoCoBD_2"/>
    <property type="match status" value="1"/>
</dbReference>
<accession>N1MW48</accession>
<proteinExistence type="predicted"/>
<dbReference type="Gene3D" id="3.30.365.10">
    <property type="entry name" value="Aldehyde oxidase/xanthine dehydrogenase, molybdopterin binding domain"/>
    <property type="match status" value="4"/>
</dbReference>
<reference evidence="3" key="2">
    <citation type="submission" date="2013-04" db="EMBL/GenBank/DDBJ databases">
        <title>Bisphenol A degrading Sphingobium sp. strain BiD32.</title>
        <authorList>
            <person name="Nielsen J.L."/>
            <person name="Zhou N.A."/>
            <person name="Kjeldal H."/>
        </authorList>
    </citation>
    <scope>NUCLEOTIDE SEQUENCE [LARGE SCALE GENOMIC DNA]</scope>
    <source>
        <strain evidence="3">BiD32</strain>
    </source>
</reference>
<dbReference type="AlphaFoldDB" id="N1MW48"/>
<dbReference type="Gene3D" id="3.90.1170.50">
    <property type="entry name" value="Aldehyde oxidase/xanthine dehydrogenase, a/b hammerhead"/>
    <property type="match status" value="1"/>
</dbReference>
<name>N1MW48_9SPHN</name>
<evidence type="ECO:0000313" key="3">
    <source>
        <dbReference type="Proteomes" id="UP000013201"/>
    </source>
</evidence>
<dbReference type="OrthoDB" id="8428274at2"/>